<keyword evidence="3" id="KW-1185">Reference proteome</keyword>
<sequence length="181" mass="18663">MKHFARLLMATITLLPAVAQAAEAPCLASADAAAIVAYGLPAALEGARKTCQNKLGEDAFLRSPKGAAYIEGFKAAKPTLWPKAKPALANLVAVGSSQASAVITYLPDALQQQMVDAMVSGVVAEKFPAERCATLNRSVALLSPLPPLAMAEAISMVAGLGAQLGERNAGRIRIGKIAICP</sequence>
<evidence type="ECO:0000313" key="3">
    <source>
        <dbReference type="Proteomes" id="UP000282837"/>
    </source>
</evidence>
<dbReference type="EMBL" id="SACO01000003">
    <property type="protein sequence ID" value="RVU06287.1"/>
    <property type="molecule type" value="Genomic_DNA"/>
</dbReference>
<feature type="chain" id="PRO_5018712503" evidence="1">
    <location>
        <begin position="22"/>
        <end position="181"/>
    </location>
</feature>
<accession>A0A3S3TQJ1</accession>
<name>A0A3S3TQJ1_9SPHN</name>
<feature type="signal peptide" evidence="1">
    <location>
        <begin position="1"/>
        <end position="21"/>
    </location>
</feature>
<keyword evidence="1" id="KW-0732">Signal</keyword>
<reference evidence="2 3" key="1">
    <citation type="submission" date="2019-01" db="EMBL/GenBank/DDBJ databases">
        <authorList>
            <person name="Chen W.-M."/>
        </authorList>
    </citation>
    <scope>NUCLEOTIDE SEQUENCE [LARGE SCALE GENOMIC DNA]</scope>
    <source>
        <strain evidence="2 3">FSY-9</strain>
    </source>
</reference>
<organism evidence="2 3">
    <name type="scientific">Novosphingobium umbonatum</name>
    <dbReference type="NCBI Taxonomy" id="1908524"/>
    <lineage>
        <taxon>Bacteria</taxon>
        <taxon>Pseudomonadati</taxon>
        <taxon>Pseudomonadota</taxon>
        <taxon>Alphaproteobacteria</taxon>
        <taxon>Sphingomonadales</taxon>
        <taxon>Sphingomonadaceae</taxon>
        <taxon>Novosphingobium</taxon>
    </lineage>
</organism>
<dbReference type="AlphaFoldDB" id="A0A3S3TQJ1"/>
<gene>
    <name evidence="2" type="ORF">EOE18_05500</name>
</gene>
<dbReference type="RefSeq" id="WP_127707035.1">
    <property type="nucleotide sequence ID" value="NZ_SACO01000003.1"/>
</dbReference>
<comment type="caution">
    <text evidence="2">The sequence shown here is derived from an EMBL/GenBank/DDBJ whole genome shotgun (WGS) entry which is preliminary data.</text>
</comment>
<dbReference type="OrthoDB" id="7594050at2"/>
<evidence type="ECO:0000313" key="2">
    <source>
        <dbReference type="EMBL" id="RVU06287.1"/>
    </source>
</evidence>
<dbReference type="Proteomes" id="UP000282837">
    <property type="component" value="Unassembled WGS sequence"/>
</dbReference>
<proteinExistence type="predicted"/>
<protein>
    <submittedName>
        <fullName evidence="2">Uncharacterized protein</fullName>
    </submittedName>
</protein>
<evidence type="ECO:0000256" key="1">
    <source>
        <dbReference type="SAM" id="SignalP"/>
    </source>
</evidence>